<name>A0ABV9YUF6_9PSEU</name>
<protein>
    <recommendedName>
        <fullName evidence="6">Probable sugar-binding periplasmic protein</fullName>
    </recommendedName>
</protein>
<evidence type="ECO:0000256" key="1">
    <source>
        <dbReference type="ARBA" id="ARBA00004196"/>
    </source>
</evidence>
<dbReference type="InterPro" id="IPR006059">
    <property type="entry name" value="SBP"/>
</dbReference>
<organism evidence="8 9">
    <name type="scientific">Actinomycetospora atypica</name>
    <dbReference type="NCBI Taxonomy" id="1290095"/>
    <lineage>
        <taxon>Bacteria</taxon>
        <taxon>Bacillati</taxon>
        <taxon>Actinomycetota</taxon>
        <taxon>Actinomycetes</taxon>
        <taxon>Pseudonocardiales</taxon>
        <taxon>Pseudonocardiaceae</taxon>
        <taxon>Actinomycetospora</taxon>
    </lineage>
</organism>
<evidence type="ECO:0000256" key="4">
    <source>
        <dbReference type="ARBA" id="ARBA00022729"/>
    </source>
</evidence>
<evidence type="ECO:0000256" key="2">
    <source>
        <dbReference type="ARBA" id="ARBA00008520"/>
    </source>
</evidence>
<comment type="caution">
    <text evidence="8">The sequence shown here is derived from an EMBL/GenBank/DDBJ whole genome shotgun (WGS) entry which is preliminary data.</text>
</comment>
<dbReference type="RefSeq" id="WP_378037604.1">
    <property type="nucleotide sequence ID" value="NZ_JBHSIV010000021.1"/>
</dbReference>
<evidence type="ECO:0000313" key="9">
    <source>
        <dbReference type="Proteomes" id="UP001595947"/>
    </source>
</evidence>
<comment type="function">
    <text evidence="5">Part of a binding-protein-dependent transport system for a sugar.</text>
</comment>
<dbReference type="InterPro" id="IPR050490">
    <property type="entry name" value="Bact_solute-bd_prot1"/>
</dbReference>
<evidence type="ECO:0000256" key="3">
    <source>
        <dbReference type="ARBA" id="ARBA00022448"/>
    </source>
</evidence>
<sequence>MTPERPARGRVELLAWATAGDEKAAVDAVAEEFTRAWPGHEVLDAVLPAGAADGHEALGARLQAERPPDSFQVHPGAEVREYVEGGLLGSLTEEVARWGLADVLPRGLLDGVSVDGEVYAVPAGIHRLVLWGNEGVLSRAGLAVPAAGFEEFIDHLDALSASGLRHPLAVGADWAQLGLLEGVLLATLGPERFRSLWSKAADWSGTDVAEALTRYRALLAYTPPDRDHLTWAQAADLLRRGEAGYLFMGDWVLGAWERQGFRSYSHRPFPGADGTFQWLGDAFVLPRDAPNSEAAIRWLATVGGPEGQRAFSLRKGSVPARIDADRADYSTYRRDTMDDLAGNELVPSCAHGSACTRAEAAAVVSAVGRFSASGDIEALRSEIAAGVAAYGPGESGVDARRVGSSRPRSS</sequence>
<proteinExistence type="inferred from homology"/>
<dbReference type="PANTHER" id="PTHR43649">
    <property type="entry name" value="ARABINOSE-BINDING PROTEIN-RELATED"/>
    <property type="match status" value="1"/>
</dbReference>
<dbReference type="EMBL" id="JBHSIV010000021">
    <property type="protein sequence ID" value="MFC5064256.1"/>
    <property type="molecule type" value="Genomic_DNA"/>
</dbReference>
<keyword evidence="3" id="KW-0813">Transport</keyword>
<comment type="subcellular location">
    <subcellularLocation>
        <location evidence="1">Cell envelope</location>
    </subcellularLocation>
</comment>
<evidence type="ECO:0000256" key="7">
    <source>
        <dbReference type="SAM" id="MobiDB-lite"/>
    </source>
</evidence>
<dbReference type="PANTHER" id="PTHR43649:SF28">
    <property type="entry name" value="BINDING PROTEIN COMPONENT OF ABC SUGAR TRANSPORTER-RELATED"/>
    <property type="match status" value="1"/>
</dbReference>
<dbReference type="Gene3D" id="3.40.190.10">
    <property type="entry name" value="Periplasmic binding protein-like II"/>
    <property type="match status" value="2"/>
</dbReference>
<dbReference type="Pfam" id="PF13416">
    <property type="entry name" value="SBP_bac_8"/>
    <property type="match status" value="1"/>
</dbReference>
<evidence type="ECO:0000313" key="8">
    <source>
        <dbReference type="EMBL" id="MFC5064256.1"/>
    </source>
</evidence>
<comment type="similarity">
    <text evidence="2">Belongs to the bacterial solute-binding protein 1 family.</text>
</comment>
<keyword evidence="9" id="KW-1185">Reference proteome</keyword>
<gene>
    <name evidence="8" type="ORF">ACFPBZ_18680</name>
</gene>
<evidence type="ECO:0000256" key="5">
    <source>
        <dbReference type="ARBA" id="ARBA00049629"/>
    </source>
</evidence>
<accession>A0ABV9YUF6</accession>
<reference evidence="9" key="1">
    <citation type="journal article" date="2019" name="Int. J. Syst. Evol. Microbiol.">
        <title>The Global Catalogue of Microorganisms (GCM) 10K type strain sequencing project: providing services to taxonomists for standard genome sequencing and annotation.</title>
        <authorList>
            <consortium name="The Broad Institute Genomics Platform"/>
            <consortium name="The Broad Institute Genome Sequencing Center for Infectious Disease"/>
            <person name="Wu L."/>
            <person name="Ma J."/>
        </authorList>
    </citation>
    <scope>NUCLEOTIDE SEQUENCE [LARGE SCALE GENOMIC DNA]</scope>
    <source>
        <strain evidence="9">CGMCC 4.7093</strain>
    </source>
</reference>
<feature type="region of interest" description="Disordered" evidence="7">
    <location>
        <begin position="390"/>
        <end position="410"/>
    </location>
</feature>
<keyword evidence="4" id="KW-0732">Signal</keyword>
<dbReference type="Proteomes" id="UP001595947">
    <property type="component" value="Unassembled WGS sequence"/>
</dbReference>
<dbReference type="SUPFAM" id="SSF53850">
    <property type="entry name" value="Periplasmic binding protein-like II"/>
    <property type="match status" value="1"/>
</dbReference>
<evidence type="ECO:0000256" key="6">
    <source>
        <dbReference type="ARBA" id="ARBA00049753"/>
    </source>
</evidence>